<organism evidence="2 5">
    <name type="scientific">Streptomyces radicis</name>
    <dbReference type="NCBI Taxonomy" id="1750517"/>
    <lineage>
        <taxon>Bacteria</taxon>
        <taxon>Bacillati</taxon>
        <taxon>Actinomycetota</taxon>
        <taxon>Actinomycetes</taxon>
        <taxon>Kitasatosporales</taxon>
        <taxon>Streptomycetaceae</taxon>
        <taxon>Streptomyces</taxon>
    </lineage>
</organism>
<keyword evidence="4" id="KW-1185">Reference proteome</keyword>
<sequence length="319" mass="33082">MRTRRNTAGNGGSRRLLGRAAVLIAAASAAVLPGAGTVLAQPGGDRPIHSVPSGDLPQPAPRTEVIYDSIPEELPPHVASLGYQATGTSEFGDEVGFGSEGNRKLKSIEVVLSSWACEAGRWNTTDCFSSPDVTFDHPITINVYEVDNSGPTPVPGTLLASQTDVATIPYRPSANPVKCTGVDAGRWYDATTGTCNDGIAHPVVFDFGGTLLLPDEIIWTVAFDTSSYGAEPIGTGTACFATAQGCPYDALNVGAQTFPGAPYAGIDIEADAAFLDPVSAASYCDAGAGGTGVLRWDAPCWADNGPLARITATEFEGRE</sequence>
<reference evidence="4 5" key="1">
    <citation type="submission" date="2018-09" db="EMBL/GenBank/DDBJ databases">
        <title>Streptomyces sp. nov. DS1-2, an endophytic actinomycete isolated from roots of Dendrobium scabrilingue.</title>
        <authorList>
            <person name="Kuncharoen N."/>
            <person name="Kudo T."/>
            <person name="Ohkuma M."/>
            <person name="Yuki M."/>
            <person name="Tanasupawat S."/>
        </authorList>
    </citation>
    <scope>NUCLEOTIDE SEQUENCE [LARGE SCALE GENOMIC DNA]</scope>
    <source>
        <strain evidence="2 5">AZ1-7</strain>
        <strain evidence="3 4">DS1-2</strain>
    </source>
</reference>
<dbReference type="Proteomes" id="UP000275024">
    <property type="component" value="Unassembled WGS sequence"/>
</dbReference>
<dbReference type="EMBL" id="RBDX01000031">
    <property type="protein sequence ID" value="RKN04882.1"/>
    <property type="molecule type" value="Genomic_DNA"/>
</dbReference>
<evidence type="ECO:0000313" key="4">
    <source>
        <dbReference type="Proteomes" id="UP000268652"/>
    </source>
</evidence>
<name>A0A3A9VWJ0_9ACTN</name>
<dbReference type="EMBL" id="RBDY01000004">
    <property type="protein sequence ID" value="RKN25392.1"/>
    <property type="molecule type" value="Genomic_DNA"/>
</dbReference>
<dbReference type="Proteomes" id="UP000268652">
    <property type="component" value="Unassembled WGS sequence"/>
</dbReference>
<keyword evidence="1" id="KW-0732">Signal</keyword>
<dbReference type="AlphaFoldDB" id="A0A3A9VWJ0"/>
<evidence type="ECO:0000313" key="2">
    <source>
        <dbReference type="EMBL" id="RKN04882.1"/>
    </source>
</evidence>
<comment type="caution">
    <text evidence="2">The sequence shown here is derived from an EMBL/GenBank/DDBJ whole genome shotgun (WGS) entry which is preliminary data.</text>
</comment>
<dbReference type="RefSeq" id="WP_120696394.1">
    <property type="nucleotide sequence ID" value="NZ_RBDX01000031.1"/>
</dbReference>
<evidence type="ECO:0000313" key="5">
    <source>
        <dbReference type="Proteomes" id="UP000275024"/>
    </source>
</evidence>
<evidence type="ECO:0000313" key="3">
    <source>
        <dbReference type="EMBL" id="RKN25392.1"/>
    </source>
</evidence>
<dbReference type="OrthoDB" id="4030341at2"/>
<gene>
    <name evidence="3" type="ORF">D7318_09335</name>
    <name evidence="2" type="ORF">D7319_27175</name>
</gene>
<evidence type="ECO:0000256" key="1">
    <source>
        <dbReference type="SAM" id="SignalP"/>
    </source>
</evidence>
<accession>A0A3A9VWJ0</accession>
<protein>
    <submittedName>
        <fullName evidence="2">Uncharacterized protein</fullName>
    </submittedName>
</protein>
<feature type="chain" id="PRO_5017482764" evidence="1">
    <location>
        <begin position="41"/>
        <end position="319"/>
    </location>
</feature>
<feature type="signal peptide" evidence="1">
    <location>
        <begin position="1"/>
        <end position="40"/>
    </location>
</feature>
<proteinExistence type="predicted"/>